<dbReference type="EMBL" id="HBIP01002407">
    <property type="protein sequence ID" value="CAE0485956.1"/>
    <property type="molecule type" value="Transcribed_RNA"/>
</dbReference>
<dbReference type="PROSITE" id="PS51975">
    <property type="entry name" value="RNASE_H_2"/>
    <property type="match status" value="1"/>
</dbReference>
<dbReference type="Pfam" id="PF01351">
    <property type="entry name" value="RNase_HII"/>
    <property type="match status" value="1"/>
</dbReference>
<feature type="region of interest" description="Disordered" evidence="13">
    <location>
        <begin position="1"/>
        <end position="104"/>
    </location>
</feature>
<dbReference type="GO" id="GO:0043137">
    <property type="term" value="P:DNA replication, removal of RNA primer"/>
    <property type="evidence" value="ECO:0007669"/>
    <property type="project" value="TreeGrafter"/>
</dbReference>
<dbReference type="PANTHER" id="PTHR10954:SF23">
    <property type="entry name" value="RIBONUCLEASE"/>
    <property type="match status" value="1"/>
</dbReference>
<evidence type="ECO:0000256" key="12">
    <source>
        <dbReference type="RuleBase" id="RU003515"/>
    </source>
</evidence>
<dbReference type="InterPro" id="IPR001352">
    <property type="entry name" value="RNase_HII/HIII"/>
</dbReference>
<organism evidence="15">
    <name type="scientific">Dunaliella tertiolecta</name>
    <name type="common">Green alga</name>
    <dbReference type="NCBI Taxonomy" id="3047"/>
    <lineage>
        <taxon>Eukaryota</taxon>
        <taxon>Viridiplantae</taxon>
        <taxon>Chlorophyta</taxon>
        <taxon>core chlorophytes</taxon>
        <taxon>Chlorophyceae</taxon>
        <taxon>CS clade</taxon>
        <taxon>Chlamydomonadales</taxon>
        <taxon>Dunaliellaceae</taxon>
        <taxon>Dunaliella</taxon>
    </lineage>
</organism>
<evidence type="ECO:0000256" key="9">
    <source>
        <dbReference type="ARBA" id="ARBA00022801"/>
    </source>
</evidence>
<evidence type="ECO:0000256" key="13">
    <source>
        <dbReference type="SAM" id="MobiDB-lite"/>
    </source>
</evidence>
<sequence>MRRSKRLRNQASSGGDSSVGQQQEEQQREEPEPATKRRKKQGRPPYNKGRPQRGKEPQPSNEEGEFLAPDEEPLRQGRAQANGRQSMQAQGKQKCKKDVGPTRQREEALWAKGYAAIGGLDEAGRGPLAGPVVAGICVLPKNPPESLLKGLNDSKLLNEAQRNDLYARITTSEGVLWAAQVIDSTTIDRINILQAALRAMREAAMQLPKGSFDYLLVDGNKVPEGLPAPAEAVVKGDATSSCIAAASVIAKVTRDRIMYELDAQYPAFNFRQHKGYGVPEHTAALRTHGPCAIHRRSFQPIRSMTSWTRAKQLAEEAAAAAEEKAAANPAAAPGDTAPAAASAAILQLEAA</sequence>
<feature type="binding site" evidence="11">
    <location>
        <position position="218"/>
    </location>
    <ligand>
        <name>a divalent metal cation</name>
        <dbReference type="ChEBI" id="CHEBI:60240"/>
    </ligand>
</feature>
<keyword evidence="10" id="KW-0464">Manganese</keyword>
<dbReference type="GO" id="GO:0032299">
    <property type="term" value="C:ribonuclease H2 complex"/>
    <property type="evidence" value="ECO:0007669"/>
    <property type="project" value="TreeGrafter"/>
</dbReference>
<keyword evidence="5" id="KW-0963">Cytoplasm</keyword>
<keyword evidence="6 11" id="KW-0540">Nuclease</keyword>
<comment type="cofactor">
    <cofactor evidence="11">
        <name>Mn(2+)</name>
        <dbReference type="ChEBI" id="CHEBI:29035"/>
    </cofactor>
    <cofactor evidence="11">
        <name>Mg(2+)</name>
        <dbReference type="ChEBI" id="CHEBI:18420"/>
    </cofactor>
    <text evidence="11">Manganese or magnesium. Binds 1 divalent metal ion per monomer in the absence of substrate. May bind a second metal ion after substrate binding.</text>
</comment>
<dbReference type="HAMAP" id="MF_00052_B">
    <property type="entry name" value="RNase_HII_B"/>
    <property type="match status" value="1"/>
</dbReference>
<evidence type="ECO:0000256" key="8">
    <source>
        <dbReference type="ARBA" id="ARBA00022759"/>
    </source>
</evidence>
<comment type="function">
    <text evidence="2 12">Endonuclease that specifically degrades the RNA of RNA-DNA hybrids.</text>
</comment>
<evidence type="ECO:0000259" key="14">
    <source>
        <dbReference type="PROSITE" id="PS51975"/>
    </source>
</evidence>
<proteinExistence type="inferred from homology"/>
<gene>
    <name evidence="15" type="ORF">DTER00134_LOCUS995</name>
</gene>
<evidence type="ECO:0000256" key="5">
    <source>
        <dbReference type="ARBA" id="ARBA00022490"/>
    </source>
</evidence>
<evidence type="ECO:0000256" key="11">
    <source>
        <dbReference type="PROSITE-ProRule" id="PRU01319"/>
    </source>
</evidence>
<feature type="binding site" evidence="11">
    <location>
        <position position="122"/>
    </location>
    <ligand>
        <name>a divalent metal cation</name>
        <dbReference type="ChEBI" id="CHEBI:60240"/>
    </ligand>
</feature>
<dbReference type="GO" id="GO:0005737">
    <property type="term" value="C:cytoplasm"/>
    <property type="evidence" value="ECO:0007669"/>
    <property type="project" value="UniProtKB-SubCell"/>
</dbReference>
<keyword evidence="9 11" id="KW-0378">Hydrolase</keyword>
<evidence type="ECO:0000256" key="3">
    <source>
        <dbReference type="ARBA" id="ARBA00004496"/>
    </source>
</evidence>
<dbReference type="InterPro" id="IPR022898">
    <property type="entry name" value="RNase_HII"/>
</dbReference>
<comment type="subcellular location">
    <subcellularLocation>
        <location evidence="3">Cytoplasm</location>
    </subcellularLocation>
</comment>
<feature type="compositionally biased region" description="Polar residues" evidence="13">
    <location>
        <begin position="9"/>
        <end position="20"/>
    </location>
</feature>
<dbReference type="AlphaFoldDB" id="A0A7S3QKU4"/>
<feature type="compositionally biased region" description="Polar residues" evidence="13">
    <location>
        <begin position="82"/>
        <end position="91"/>
    </location>
</feature>
<protein>
    <recommendedName>
        <fullName evidence="12">Ribonuclease</fullName>
        <ecNumber evidence="12">3.1.26.4</ecNumber>
    </recommendedName>
</protein>
<dbReference type="Gene3D" id="3.30.420.10">
    <property type="entry name" value="Ribonuclease H-like superfamily/Ribonuclease H"/>
    <property type="match status" value="1"/>
</dbReference>
<comment type="catalytic activity">
    <reaction evidence="1 11 12">
        <text>Endonucleolytic cleavage to 5'-phosphomonoester.</text>
        <dbReference type="EC" id="3.1.26.4"/>
    </reaction>
</comment>
<dbReference type="NCBIfam" id="NF000595">
    <property type="entry name" value="PRK00015.1-3"/>
    <property type="match status" value="1"/>
</dbReference>
<evidence type="ECO:0000256" key="1">
    <source>
        <dbReference type="ARBA" id="ARBA00000077"/>
    </source>
</evidence>
<evidence type="ECO:0000313" key="15">
    <source>
        <dbReference type="EMBL" id="CAE0485956.1"/>
    </source>
</evidence>
<evidence type="ECO:0000256" key="7">
    <source>
        <dbReference type="ARBA" id="ARBA00022723"/>
    </source>
</evidence>
<dbReference type="SUPFAM" id="SSF53098">
    <property type="entry name" value="Ribonuclease H-like"/>
    <property type="match status" value="1"/>
</dbReference>
<name>A0A7S3QKU4_DUNTE</name>
<feature type="binding site" evidence="11">
    <location>
        <position position="121"/>
    </location>
    <ligand>
        <name>a divalent metal cation</name>
        <dbReference type="ChEBI" id="CHEBI:60240"/>
    </ligand>
</feature>
<evidence type="ECO:0000256" key="2">
    <source>
        <dbReference type="ARBA" id="ARBA00004065"/>
    </source>
</evidence>
<dbReference type="PANTHER" id="PTHR10954">
    <property type="entry name" value="RIBONUCLEASE H2 SUBUNIT A"/>
    <property type="match status" value="1"/>
</dbReference>
<dbReference type="CDD" id="cd07182">
    <property type="entry name" value="RNase_HII_bacteria_HII_like"/>
    <property type="match status" value="1"/>
</dbReference>
<dbReference type="EC" id="3.1.26.4" evidence="12"/>
<dbReference type="InterPro" id="IPR024567">
    <property type="entry name" value="RNase_HII/HIII_dom"/>
</dbReference>
<feature type="compositionally biased region" description="Basic and acidic residues" evidence="13">
    <location>
        <begin position="25"/>
        <end position="35"/>
    </location>
</feature>
<evidence type="ECO:0000256" key="6">
    <source>
        <dbReference type="ARBA" id="ARBA00022722"/>
    </source>
</evidence>
<dbReference type="GO" id="GO:0004523">
    <property type="term" value="F:RNA-DNA hybrid ribonuclease activity"/>
    <property type="evidence" value="ECO:0007669"/>
    <property type="project" value="UniProtKB-UniRule"/>
</dbReference>
<dbReference type="InterPro" id="IPR036397">
    <property type="entry name" value="RNaseH_sf"/>
</dbReference>
<evidence type="ECO:0000256" key="4">
    <source>
        <dbReference type="ARBA" id="ARBA00007383"/>
    </source>
</evidence>
<feature type="domain" description="RNase H type-2" evidence="14">
    <location>
        <begin position="115"/>
        <end position="319"/>
    </location>
</feature>
<comment type="similarity">
    <text evidence="4 12">Belongs to the RNase HII family.</text>
</comment>
<feature type="compositionally biased region" description="Acidic residues" evidence="13">
    <location>
        <begin position="62"/>
        <end position="71"/>
    </location>
</feature>
<keyword evidence="7 11" id="KW-0479">Metal-binding</keyword>
<dbReference type="GO" id="GO:0046872">
    <property type="term" value="F:metal ion binding"/>
    <property type="evidence" value="ECO:0007669"/>
    <property type="project" value="UniProtKB-KW"/>
</dbReference>
<reference evidence="15" key="1">
    <citation type="submission" date="2021-01" db="EMBL/GenBank/DDBJ databases">
        <authorList>
            <person name="Corre E."/>
            <person name="Pelletier E."/>
            <person name="Niang G."/>
            <person name="Scheremetjew M."/>
            <person name="Finn R."/>
            <person name="Kale V."/>
            <person name="Holt S."/>
            <person name="Cochrane G."/>
            <person name="Meng A."/>
            <person name="Brown T."/>
            <person name="Cohen L."/>
        </authorList>
    </citation>
    <scope>NUCLEOTIDE SEQUENCE</scope>
    <source>
        <strain evidence="15">CCMP1320</strain>
    </source>
</reference>
<evidence type="ECO:0000256" key="10">
    <source>
        <dbReference type="ARBA" id="ARBA00023211"/>
    </source>
</evidence>
<dbReference type="InterPro" id="IPR012337">
    <property type="entry name" value="RNaseH-like_sf"/>
</dbReference>
<keyword evidence="8 11" id="KW-0255">Endonuclease</keyword>
<accession>A0A7S3QKU4</accession>
<dbReference type="GO" id="GO:0003723">
    <property type="term" value="F:RNA binding"/>
    <property type="evidence" value="ECO:0007669"/>
    <property type="project" value="UniProtKB-UniRule"/>
</dbReference>
<dbReference type="GO" id="GO:0006298">
    <property type="term" value="P:mismatch repair"/>
    <property type="evidence" value="ECO:0007669"/>
    <property type="project" value="TreeGrafter"/>
</dbReference>